<organism evidence="14 15">
    <name type="scientific">Heracleum sosnowskyi</name>
    <dbReference type="NCBI Taxonomy" id="360622"/>
    <lineage>
        <taxon>Eukaryota</taxon>
        <taxon>Viridiplantae</taxon>
        <taxon>Streptophyta</taxon>
        <taxon>Embryophyta</taxon>
        <taxon>Tracheophyta</taxon>
        <taxon>Spermatophyta</taxon>
        <taxon>Magnoliopsida</taxon>
        <taxon>eudicotyledons</taxon>
        <taxon>Gunneridae</taxon>
        <taxon>Pentapetalae</taxon>
        <taxon>asterids</taxon>
        <taxon>campanulids</taxon>
        <taxon>Apiales</taxon>
        <taxon>Apiaceae</taxon>
        <taxon>Apioideae</taxon>
        <taxon>apioid superclade</taxon>
        <taxon>Tordylieae</taxon>
        <taxon>Tordyliinae</taxon>
        <taxon>Heracleum</taxon>
    </lineage>
</organism>
<evidence type="ECO:0000313" key="15">
    <source>
        <dbReference type="Proteomes" id="UP001237642"/>
    </source>
</evidence>
<keyword evidence="7" id="KW-0862">Zinc</keyword>
<dbReference type="InterPro" id="IPR001841">
    <property type="entry name" value="Znf_RING"/>
</dbReference>
<comment type="subcellular location">
    <subcellularLocation>
        <location evidence="2">Membrane</location>
        <topology evidence="2">Single-pass membrane protein</topology>
    </subcellularLocation>
</comment>
<keyword evidence="4 14" id="KW-0808">Transferase</keyword>
<reference evidence="14" key="2">
    <citation type="submission" date="2023-05" db="EMBL/GenBank/DDBJ databases">
        <authorList>
            <person name="Schelkunov M.I."/>
        </authorList>
    </citation>
    <scope>NUCLEOTIDE SEQUENCE</scope>
    <source>
        <strain evidence="14">Hsosn_3</strain>
        <tissue evidence="14">Leaf</tissue>
    </source>
</reference>
<sequence>MSFSTSTAAAVVSQQVKSHIYWRRLLIDTPLFQQQIAPTPLLSGNTDGASVPFTGNESFDANVVMILSVLLCAVICSLALNSIIRCVLRCSRLATSESSESSSPHLADTGINNKDLKTFPVINYSAELKLPGLDAECVICLSEFVRGQRVKVLPKCNHGFHVRCIDRWLTSHSSCPTCRNCLIQTCHKIVDCSMPANTSQQTTLHPVSINITVVPLDAEGVIRSYHT</sequence>
<evidence type="ECO:0000256" key="3">
    <source>
        <dbReference type="ARBA" id="ARBA00012483"/>
    </source>
</evidence>
<evidence type="ECO:0000256" key="1">
    <source>
        <dbReference type="ARBA" id="ARBA00000900"/>
    </source>
</evidence>
<keyword evidence="15" id="KW-1185">Reference proteome</keyword>
<proteinExistence type="inferred from homology"/>
<dbReference type="EMBL" id="JAUIZM010000001">
    <property type="protein sequence ID" value="KAK1403818.1"/>
    <property type="molecule type" value="Genomic_DNA"/>
</dbReference>
<dbReference type="GO" id="GO:0008270">
    <property type="term" value="F:zinc ion binding"/>
    <property type="evidence" value="ECO:0007669"/>
    <property type="project" value="UniProtKB-KW"/>
</dbReference>
<dbReference type="GO" id="GO:0016020">
    <property type="term" value="C:membrane"/>
    <property type="evidence" value="ECO:0007669"/>
    <property type="project" value="UniProtKB-SubCell"/>
</dbReference>
<dbReference type="InterPro" id="IPR044602">
    <property type="entry name" value="ATL10/ATL72-79-like"/>
</dbReference>
<evidence type="ECO:0000256" key="12">
    <source>
        <dbReference type="SAM" id="Phobius"/>
    </source>
</evidence>
<dbReference type="AlphaFoldDB" id="A0AAD8NDI9"/>
<comment type="similarity">
    <text evidence="10">Belongs to the RING-type zinc finger family. ATL subfamily.</text>
</comment>
<keyword evidence="11" id="KW-0863">Zinc-finger</keyword>
<dbReference type="EC" id="2.3.2.27" evidence="3"/>
<reference evidence="14" key="1">
    <citation type="submission" date="2023-02" db="EMBL/GenBank/DDBJ databases">
        <title>Genome of toxic invasive species Heracleum sosnowskyi carries increased number of genes despite the absence of recent whole-genome duplications.</title>
        <authorList>
            <person name="Schelkunov M."/>
            <person name="Shtratnikova V."/>
            <person name="Makarenko M."/>
            <person name="Klepikova A."/>
            <person name="Omelchenko D."/>
            <person name="Novikova G."/>
            <person name="Obukhova E."/>
            <person name="Bogdanov V."/>
            <person name="Penin A."/>
            <person name="Logacheva M."/>
        </authorList>
    </citation>
    <scope>NUCLEOTIDE SEQUENCE</scope>
    <source>
        <strain evidence="14">Hsosn_3</strain>
        <tissue evidence="14">Leaf</tissue>
    </source>
</reference>
<dbReference type="CDD" id="cd16461">
    <property type="entry name" value="RING-H2_EL5-like"/>
    <property type="match status" value="1"/>
</dbReference>
<dbReference type="SMART" id="SM00184">
    <property type="entry name" value="RING"/>
    <property type="match status" value="1"/>
</dbReference>
<protein>
    <recommendedName>
        <fullName evidence="3">RING-type E3 ubiquitin transferase</fullName>
        <ecNumber evidence="3">2.3.2.27</ecNumber>
    </recommendedName>
</protein>
<dbReference type="Pfam" id="PF13639">
    <property type="entry name" value="zf-RING_2"/>
    <property type="match status" value="1"/>
</dbReference>
<dbReference type="Proteomes" id="UP001237642">
    <property type="component" value="Unassembled WGS sequence"/>
</dbReference>
<evidence type="ECO:0000256" key="7">
    <source>
        <dbReference type="ARBA" id="ARBA00022833"/>
    </source>
</evidence>
<keyword evidence="9 12" id="KW-0472">Membrane</keyword>
<evidence type="ECO:0000256" key="4">
    <source>
        <dbReference type="ARBA" id="ARBA00022679"/>
    </source>
</evidence>
<dbReference type="GO" id="GO:0061630">
    <property type="term" value="F:ubiquitin protein ligase activity"/>
    <property type="evidence" value="ECO:0007669"/>
    <property type="project" value="UniProtKB-EC"/>
</dbReference>
<dbReference type="FunFam" id="3.30.40.10:FF:000632">
    <property type="entry name" value="RING-H2 finger protein ATL73"/>
    <property type="match status" value="1"/>
</dbReference>
<evidence type="ECO:0000259" key="13">
    <source>
        <dbReference type="PROSITE" id="PS50089"/>
    </source>
</evidence>
<evidence type="ECO:0000256" key="8">
    <source>
        <dbReference type="ARBA" id="ARBA00022989"/>
    </source>
</evidence>
<dbReference type="InterPro" id="IPR013083">
    <property type="entry name" value="Znf_RING/FYVE/PHD"/>
</dbReference>
<evidence type="ECO:0000256" key="5">
    <source>
        <dbReference type="ARBA" id="ARBA00022692"/>
    </source>
</evidence>
<evidence type="ECO:0000256" key="11">
    <source>
        <dbReference type="PROSITE-ProRule" id="PRU00175"/>
    </source>
</evidence>
<evidence type="ECO:0000313" key="14">
    <source>
        <dbReference type="EMBL" id="KAK1403818.1"/>
    </source>
</evidence>
<feature type="domain" description="RING-type" evidence="13">
    <location>
        <begin position="137"/>
        <end position="179"/>
    </location>
</feature>
<dbReference type="PANTHER" id="PTHR46905">
    <property type="entry name" value="RING-H2 FINGER PROTEIN ATL78"/>
    <property type="match status" value="1"/>
</dbReference>
<dbReference type="SUPFAM" id="SSF57850">
    <property type="entry name" value="RING/U-box"/>
    <property type="match status" value="1"/>
</dbReference>
<feature type="transmembrane region" description="Helical" evidence="12">
    <location>
        <begin position="63"/>
        <end position="84"/>
    </location>
</feature>
<keyword evidence="5 12" id="KW-0812">Transmembrane</keyword>
<name>A0AAD8NDI9_9APIA</name>
<comment type="caution">
    <text evidence="14">The sequence shown here is derived from an EMBL/GenBank/DDBJ whole genome shotgun (WGS) entry which is preliminary data.</text>
</comment>
<evidence type="ECO:0000256" key="9">
    <source>
        <dbReference type="ARBA" id="ARBA00023136"/>
    </source>
</evidence>
<keyword evidence="8 12" id="KW-1133">Transmembrane helix</keyword>
<comment type="catalytic activity">
    <reaction evidence="1">
        <text>S-ubiquitinyl-[E2 ubiquitin-conjugating enzyme]-L-cysteine + [acceptor protein]-L-lysine = [E2 ubiquitin-conjugating enzyme]-L-cysteine + N(6)-ubiquitinyl-[acceptor protein]-L-lysine.</text>
        <dbReference type="EC" id="2.3.2.27"/>
    </reaction>
</comment>
<dbReference type="GO" id="GO:0016567">
    <property type="term" value="P:protein ubiquitination"/>
    <property type="evidence" value="ECO:0007669"/>
    <property type="project" value="InterPro"/>
</dbReference>
<evidence type="ECO:0000256" key="2">
    <source>
        <dbReference type="ARBA" id="ARBA00004167"/>
    </source>
</evidence>
<gene>
    <name evidence="14" type="ORF">POM88_003423</name>
</gene>
<dbReference type="PROSITE" id="PS50089">
    <property type="entry name" value="ZF_RING_2"/>
    <property type="match status" value="1"/>
</dbReference>
<evidence type="ECO:0000256" key="10">
    <source>
        <dbReference type="ARBA" id="ARBA00024209"/>
    </source>
</evidence>
<dbReference type="Gene3D" id="3.30.40.10">
    <property type="entry name" value="Zinc/RING finger domain, C3HC4 (zinc finger)"/>
    <property type="match status" value="1"/>
</dbReference>
<keyword evidence="6" id="KW-0479">Metal-binding</keyword>
<accession>A0AAD8NDI9</accession>
<evidence type="ECO:0000256" key="6">
    <source>
        <dbReference type="ARBA" id="ARBA00022723"/>
    </source>
</evidence>
<dbReference type="PANTHER" id="PTHR46905:SF7">
    <property type="entry name" value="RING-H2 FINGER PROTEIN ATL78"/>
    <property type="match status" value="1"/>
</dbReference>